<organism evidence="4 5">
    <name type="scientific">Exophiala xenobiotica</name>
    <dbReference type="NCBI Taxonomy" id="348802"/>
    <lineage>
        <taxon>Eukaryota</taxon>
        <taxon>Fungi</taxon>
        <taxon>Dikarya</taxon>
        <taxon>Ascomycota</taxon>
        <taxon>Pezizomycotina</taxon>
        <taxon>Eurotiomycetes</taxon>
        <taxon>Chaetothyriomycetidae</taxon>
        <taxon>Chaetothyriales</taxon>
        <taxon>Herpotrichiellaceae</taxon>
        <taxon>Exophiala</taxon>
    </lineage>
</organism>
<protein>
    <submittedName>
        <fullName evidence="4">Uncharacterized protein</fullName>
    </submittedName>
</protein>
<dbReference type="RefSeq" id="XP_013317057.1">
    <property type="nucleotide sequence ID" value="XM_013461603.1"/>
</dbReference>
<evidence type="ECO:0000256" key="2">
    <source>
        <dbReference type="SAM" id="MobiDB-lite"/>
    </source>
</evidence>
<evidence type="ECO:0000313" key="5">
    <source>
        <dbReference type="Proteomes" id="UP000054342"/>
    </source>
</evidence>
<dbReference type="EMBL" id="KN847319">
    <property type="protein sequence ID" value="KIW56473.1"/>
    <property type="molecule type" value="Genomic_DNA"/>
</dbReference>
<dbReference type="GeneID" id="25327040"/>
<gene>
    <name evidence="4" type="ORF">PV05_05132</name>
</gene>
<keyword evidence="5" id="KW-1185">Reference proteome</keyword>
<feature type="compositionally biased region" description="Polar residues" evidence="2">
    <location>
        <begin position="136"/>
        <end position="152"/>
    </location>
</feature>
<evidence type="ECO:0000256" key="3">
    <source>
        <dbReference type="SAM" id="Phobius"/>
    </source>
</evidence>
<feature type="region of interest" description="Disordered" evidence="2">
    <location>
        <begin position="517"/>
        <end position="538"/>
    </location>
</feature>
<keyword evidence="3" id="KW-1133">Transmembrane helix</keyword>
<evidence type="ECO:0000313" key="4">
    <source>
        <dbReference type="EMBL" id="KIW56473.1"/>
    </source>
</evidence>
<sequence>MSQQPGATHPPTSTRPPISRTRSHTDPSKPNPNPSPTEPQTAGPTLQPARPPHVRSQSYLSPAEIKPRNAHTLPTQSALERTAERLHRVHIPGSSHLHHHRHGGHHQHSRSHSHSRTSISHSTDPASSHKRHRPTQSEALQRTSSFRKPQSKQSKETLPHLVAGLNAEREKRTHLHHTNTNTSLHHPTSGNATANNSSTTNVNGAVGRHAFGPSTSQTSDYTDGGRYDPRLRAVSDPHRAAAAAAPLRPKSSFEQALERGDQARIARRIHVRKEDIVRRDAEIAAAEDEMRSRIATITAKGVEITRRLDYGYYNLLETLGSLVATITSFQSLSKQTGQLISNFDKESERLDSDTRRRVQAFKRDFDRRRAKAEEMQERGRRVNERAEDLSLRLENARQIVENWERREDEVRKVWGRVGRVVAWLTVAVVVVVVGVVVGKEWWFRGDPVRAGLRGHSEGSWNKTLRLGGGEGSTARQNEQEVLEGVARVPEDVRRLLVGIADRNRERKVMFPEVPVEMKERRADGPEGEDPRMRVLDEL</sequence>
<feature type="region of interest" description="Disordered" evidence="2">
    <location>
        <begin position="178"/>
        <end position="230"/>
    </location>
</feature>
<feature type="region of interest" description="Disordered" evidence="2">
    <location>
        <begin position="1"/>
        <end position="73"/>
    </location>
</feature>
<dbReference type="Proteomes" id="UP000054342">
    <property type="component" value="Unassembled WGS sequence"/>
</dbReference>
<feature type="transmembrane region" description="Helical" evidence="3">
    <location>
        <begin position="420"/>
        <end position="443"/>
    </location>
</feature>
<feature type="coiled-coil region" evidence="1">
    <location>
        <begin position="358"/>
        <end position="413"/>
    </location>
</feature>
<keyword evidence="3" id="KW-0812">Transmembrane</keyword>
<name>A0A0D2EM23_9EURO</name>
<accession>A0A0D2EM23</accession>
<feature type="region of interest" description="Disordered" evidence="2">
    <location>
        <begin position="94"/>
        <end position="158"/>
    </location>
</feature>
<keyword evidence="3" id="KW-0472">Membrane</keyword>
<dbReference type="HOGENOM" id="CLU_035733_0_0_1"/>
<feature type="compositionally biased region" description="Low complexity" evidence="2">
    <location>
        <begin position="9"/>
        <end position="20"/>
    </location>
</feature>
<proteinExistence type="predicted"/>
<reference evidence="4 5" key="1">
    <citation type="submission" date="2015-01" db="EMBL/GenBank/DDBJ databases">
        <title>The Genome Sequence of Exophiala xenobiotica CBS118157.</title>
        <authorList>
            <consortium name="The Broad Institute Genomics Platform"/>
            <person name="Cuomo C."/>
            <person name="de Hoog S."/>
            <person name="Gorbushina A."/>
            <person name="Stielow B."/>
            <person name="Teixiera M."/>
            <person name="Abouelleil A."/>
            <person name="Chapman S.B."/>
            <person name="Priest M."/>
            <person name="Young S.K."/>
            <person name="Wortman J."/>
            <person name="Nusbaum C."/>
            <person name="Birren B."/>
        </authorList>
    </citation>
    <scope>NUCLEOTIDE SEQUENCE [LARGE SCALE GENOMIC DNA]</scope>
    <source>
        <strain evidence="4 5">CBS 118157</strain>
    </source>
</reference>
<feature type="compositionally biased region" description="Basic residues" evidence="2">
    <location>
        <begin position="96"/>
        <end position="115"/>
    </location>
</feature>
<dbReference type="STRING" id="348802.A0A0D2EM23"/>
<feature type="compositionally biased region" description="Low complexity" evidence="2">
    <location>
        <begin position="178"/>
        <end position="206"/>
    </location>
</feature>
<dbReference type="AlphaFoldDB" id="A0A0D2EM23"/>
<dbReference type="OrthoDB" id="5419542at2759"/>
<evidence type="ECO:0000256" key="1">
    <source>
        <dbReference type="SAM" id="Coils"/>
    </source>
</evidence>
<keyword evidence="1" id="KW-0175">Coiled coil</keyword>